<sequence>MRMVGLALSGALALVAGNPVAVADEGFAGVRVEYAPKRSDADPMAVGAVTEKRMPDGTVVAALNGNAMAPIQALVRDGRLLTSCGEVADRFDFRARRRSEEQ</sequence>
<keyword evidence="3" id="KW-1185">Reference proteome</keyword>
<proteinExistence type="predicted"/>
<feature type="chain" id="PRO_5020563485" evidence="1">
    <location>
        <begin position="24"/>
        <end position="102"/>
    </location>
</feature>
<evidence type="ECO:0000313" key="3">
    <source>
        <dbReference type="Proteomes" id="UP000294599"/>
    </source>
</evidence>
<dbReference type="RefSeq" id="WP_132577229.1">
    <property type="nucleotide sequence ID" value="NZ_JBHLWF010000007.1"/>
</dbReference>
<keyword evidence="1" id="KW-0732">Signal</keyword>
<gene>
    <name evidence="2" type="ORF">EDC25_10381</name>
</gene>
<feature type="signal peptide" evidence="1">
    <location>
        <begin position="1"/>
        <end position="23"/>
    </location>
</feature>
<dbReference type="AlphaFoldDB" id="A0A4R3LJF7"/>
<reference evidence="2 3" key="1">
    <citation type="submission" date="2019-03" db="EMBL/GenBank/DDBJ databases">
        <title>Genomic Encyclopedia of Type Strains, Phase IV (KMG-IV): sequencing the most valuable type-strain genomes for metagenomic binning, comparative biology and taxonomic classification.</title>
        <authorList>
            <person name="Goeker M."/>
        </authorList>
    </citation>
    <scope>NUCLEOTIDE SEQUENCE [LARGE SCALE GENOMIC DNA]</scope>
    <source>
        <strain evidence="2 3">DSM 21944</strain>
    </source>
</reference>
<name>A0A4R3LJF7_9GAMM</name>
<dbReference type="Proteomes" id="UP000294599">
    <property type="component" value="Unassembled WGS sequence"/>
</dbReference>
<evidence type="ECO:0000256" key="1">
    <source>
        <dbReference type="SAM" id="SignalP"/>
    </source>
</evidence>
<accession>A0A4R3LJF7</accession>
<dbReference type="EMBL" id="SMAF01000003">
    <property type="protein sequence ID" value="TCT00313.1"/>
    <property type="molecule type" value="Genomic_DNA"/>
</dbReference>
<evidence type="ECO:0000313" key="2">
    <source>
        <dbReference type="EMBL" id="TCT00313.1"/>
    </source>
</evidence>
<organism evidence="2 3">
    <name type="scientific">Pseudofulvimonas gallinarii</name>
    <dbReference type="NCBI Taxonomy" id="634155"/>
    <lineage>
        <taxon>Bacteria</taxon>
        <taxon>Pseudomonadati</taxon>
        <taxon>Pseudomonadota</taxon>
        <taxon>Gammaproteobacteria</taxon>
        <taxon>Lysobacterales</taxon>
        <taxon>Rhodanobacteraceae</taxon>
        <taxon>Pseudofulvimonas</taxon>
    </lineage>
</organism>
<comment type="caution">
    <text evidence="2">The sequence shown here is derived from an EMBL/GenBank/DDBJ whole genome shotgun (WGS) entry which is preliminary data.</text>
</comment>
<protein>
    <submittedName>
        <fullName evidence="2">Uncharacterized protein</fullName>
    </submittedName>
</protein>